<name>A0A5J9UR30_9POAL</name>
<dbReference type="InterPro" id="IPR000891">
    <property type="entry name" value="PYR_CT"/>
</dbReference>
<proteinExistence type="predicted"/>
<dbReference type="Proteomes" id="UP000324897">
    <property type="component" value="Chromosome 2"/>
</dbReference>
<dbReference type="InterPro" id="IPR050073">
    <property type="entry name" value="2-IPM_HCS-like"/>
</dbReference>
<dbReference type="PANTHER" id="PTHR10277:SF9">
    <property type="entry name" value="2-ISOPROPYLMALATE SYNTHASE 1, CHLOROPLASTIC-RELATED"/>
    <property type="match status" value="1"/>
</dbReference>
<dbReference type="EMBL" id="RWGY01000013">
    <property type="protein sequence ID" value="TVU26213.1"/>
    <property type="molecule type" value="Genomic_DNA"/>
</dbReference>
<dbReference type="Gramene" id="TVU26213">
    <property type="protein sequence ID" value="TVU26213"/>
    <property type="gene ID" value="EJB05_28750"/>
</dbReference>
<evidence type="ECO:0000313" key="2">
    <source>
        <dbReference type="EMBL" id="TVU26213.1"/>
    </source>
</evidence>
<dbReference type="GO" id="GO:0003852">
    <property type="term" value="F:2-isopropylmalate synthase activity"/>
    <property type="evidence" value="ECO:0007669"/>
    <property type="project" value="TreeGrafter"/>
</dbReference>
<reference evidence="2 3" key="1">
    <citation type="journal article" date="2019" name="Sci. Rep.">
        <title>A high-quality genome of Eragrostis curvula grass provides insights into Poaceae evolution and supports new strategies to enhance forage quality.</title>
        <authorList>
            <person name="Carballo J."/>
            <person name="Santos B.A.C.M."/>
            <person name="Zappacosta D."/>
            <person name="Garbus I."/>
            <person name="Selva J.P."/>
            <person name="Gallo C.A."/>
            <person name="Diaz A."/>
            <person name="Albertini E."/>
            <person name="Caccamo M."/>
            <person name="Echenique V."/>
        </authorList>
    </citation>
    <scope>NUCLEOTIDE SEQUENCE [LARGE SCALE GENOMIC DNA]</scope>
    <source>
        <strain evidence="3">cv. Victoria</strain>
        <tissue evidence="2">Leaf</tissue>
    </source>
</reference>
<dbReference type="SUPFAM" id="SSF51569">
    <property type="entry name" value="Aldolase"/>
    <property type="match status" value="1"/>
</dbReference>
<sequence length="358" mass="37873">MAAANLLSCAMPRGLTGPAGLSTGAASVRSRRIRAPAPPGVPPPRCPEYVPNQISDPNYVRIFDATLRESEQSAGGATMTAADKLAIARQLARLGVDIIEVVSFPASSPDNLDAARSIANAVGNTPVGEDGHVPVICALSRCNKEDIDAAWKAVRHARRPRINLFIATSEIGMERKLGKTPDEVFASATEMVAYARSLGCNDVQLSAEDASRLCRQFLYHVLQEVIKAGATTLSILESDGSTHPYDFGNLIAEIKENTPGIENAIGARAGARQLEVTINGFGVRDGNASLEEVVTAIKFREQHLGSLYTGINCSYIAATSKMVLGHIGLPLQPHKGIFGAKSVAVGSGNYQCPLLLSS</sequence>
<dbReference type="InterPro" id="IPR013785">
    <property type="entry name" value="Aldolase_TIM"/>
</dbReference>
<evidence type="ECO:0000313" key="3">
    <source>
        <dbReference type="Proteomes" id="UP000324897"/>
    </source>
</evidence>
<feature type="non-terminal residue" evidence="2">
    <location>
        <position position="1"/>
    </location>
</feature>
<dbReference type="PANTHER" id="PTHR10277">
    <property type="entry name" value="HOMOCITRATE SYNTHASE-RELATED"/>
    <property type="match status" value="1"/>
</dbReference>
<dbReference type="Pfam" id="PF00682">
    <property type="entry name" value="HMGL-like"/>
    <property type="match status" value="1"/>
</dbReference>
<keyword evidence="3" id="KW-1185">Reference proteome</keyword>
<evidence type="ECO:0000259" key="1">
    <source>
        <dbReference type="Pfam" id="PF00682"/>
    </source>
</evidence>
<protein>
    <recommendedName>
        <fullName evidence="1">Pyruvate carboxyltransferase domain-containing protein</fullName>
    </recommendedName>
</protein>
<dbReference type="GO" id="GO:0009098">
    <property type="term" value="P:L-leucine biosynthetic process"/>
    <property type="evidence" value="ECO:0007669"/>
    <property type="project" value="TreeGrafter"/>
</dbReference>
<dbReference type="Gene3D" id="3.20.20.70">
    <property type="entry name" value="Aldolase class I"/>
    <property type="match status" value="1"/>
</dbReference>
<feature type="domain" description="Pyruvate carboxyltransferase" evidence="1">
    <location>
        <begin position="60"/>
        <end position="323"/>
    </location>
</feature>
<gene>
    <name evidence="2" type="ORF">EJB05_28750</name>
</gene>
<dbReference type="AlphaFoldDB" id="A0A5J9UR30"/>
<comment type="caution">
    <text evidence="2">The sequence shown here is derived from an EMBL/GenBank/DDBJ whole genome shotgun (WGS) entry which is preliminary data.</text>
</comment>
<dbReference type="GO" id="GO:0009507">
    <property type="term" value="C:chloroplast"/>
    <property type="evidence" value="ECO:0007669"/>
    <property type="project" value="TreeGrafter"/>
</dbReference>
<accession>A0A5J9UR30</accession>
<organism evidence="2 3">
    <name type="scientific">Eragrostis curvula</name>
    <name type="common">weeping love grass</name>
    <dbReference type="NCBI Taxonomy" id="38414"/>
    <lineage>
        <taxon>Eukaryota</taxon>
        <taxon>Viridiplantae</taxon>
        <taxon>Streptophyta</taxon>
        <taxon>Embryophyta</taxon>
        <taxon>Tracheophyta</taxon>
        <taxon>Spermatophyta</taxon>
        <taxon>Magnoliopsida</taxon>
        <taxon>Liliopsida</taxon>
        <taxon>Poales</taxon>
        <taxon>Poaceae</taxon>
        <taxon>PACMAD clade</taxon>
        <taxon>Chloridoideae</taxon>
        <taxon>Eragrostideae</taxon>
        <taxon>Eragrostidinae</taxon>
        <taxon>Eragrostis</taxon>
    </lineage>
</organism>
<dbReference type="OrthoDB" id="2015253at2759"/>